<dbReference type="GO" id="GO:0006508">
    <property type="term" value="P:proteolysis"/>
    <property type="evidence" value="ECO:0007669"/>
    <property type="project" value="UniProtKB-KW"/>
</dbReference>
<dbReference type="PROSITE" id="PS50249">
    <property type="entry name" value="MPN"/>
    <property type="match status" value="1"/>
</dbReference>
<organism evidence="8 9">
    <name type="scientific">Aquifex aeolicus</name>
    <dbReference type="NCBI Taxonomy" id="63363"/>
    <lineage>
        <taxon>Bacteria</taxon>
        <taxon>Pseudomonadati</taxon>
        <taxon>Aquificota</taxon>
        <taxon>Aquificia</taxon>
        <taxon>Aquificales</taxon>
        <taxon>Aquificaceae</taxon>
        <taxon>Aquifex</taxon>
    </lineage>
</organism>
<evidence type="ECO:0000256" key="2">
    <source>
        <dbReference type="ARBA" id="ARBA00022723"/>
    </source>
</evidence>
<dbReference type="Proteomes" id="UP000606463">
    <property type="component" value="Unassembled WGS sequence"/>
</dbReference>
<keyword evidence="1" id="KW-0645">Protease</keyword>
<keyword evidence="2" id="KW-0479">Metal-binding</keyword>
<dbReference type="GO" id="GO:0046872">
    <property type="term" value="F:metal ion binding"/>
    <property type="evidence" value="ECO:0007669"/>
    <property type="project" value="UniProtKB-KW"/>
</dbReference>
<comment type="similarity">
    <text evidence="6">Belongs to the UPF0758 family.</text>
</comment>
<sequence>MYKPKGKSLKDLPKGLLPREKLEKLGAENLAEEELWAIILGSGTRGFSVIDIGARLASLGFENLAKLPLEELSKIPGVGRVKALTVKAVTELCKRNRNGENLKITHPLQVVKLVSPLLKGKKEKLFVLTLSAGQRLLGLDLVAVGSLNTVYAPPREVLQPVISRGGYLFILVHNHPDGEAQPSKEDITFTKRIEEGANLLGLELLDHIIIADDRYFSFKENRMF</sequence>
<comment type="caution">
    <text evidence="8">The sequence shown here is derived from an EMBL/GenBank/DDBJ whole genome shotgun (WGS) entry which is preliminary data.</text>
</comment>
<dbReference type="EMBL" id="DQVE01000042">
    <property type="protein sequence ID" value="HIP98473.1"/>
    <property type="molecule type" value="Genomic_DNA"/>
</dbReference>
<feature type="domain" description="MPN" evidence="7">
    <location>
        <begin position="103"/>
        <end position="224"/>
    </location>
</feature>
<gene>
    <name evidence="8" type="primary">radC</name>
    <name evidence="8" type="ORF">EYH37_03820</name>
</gene>
<evidence type="ECO:0000256" key="6">
    <source>
        <dbReference type="RuleBase" id="RU003797"/>
    </source>
</evidence>
<dbReference type="CDD" id="cd08071">
    <property type="entry name" value="MPN_DUF2466"/>
    <property type="match status" value="1"/>
</dbReference>
<dbReference type="InterPro" id="IPR001405">
    <property type="entry name" value="UPF0758"/>
</dbReference>
<dbReference type="NCBIfam" id="TIGR00608">
    <property type="entry name" value="radc"/>
    <property type="match status" value="1"/>
</dbReference>
<evidence type="ECO:0000313" key="9">
    <source>
        <dbReference type="Proteomes" id="UP000606463"/>
    </source>
</evidence>
<proteinExistence type="inferred from homology"/>
<dbReference type="Pfam" id="PF04002">
    <property type="entry name" value="RadC"/>
    <property type="match status" value="1"/>
</dbReference>
<evidence type="ECO:0000256" key="1">
    <source>
        <dbReference type="ARBA" id="ARBA00022670"/>
    </source>
</evidence>
<dbReference type="InterPro" id="IPR025657">
    <property type="entry name" value="RadC_JAB"/>
</dbReference>
<dbReference type="InterPro" id="IPR046778">
    <property type="entry name" value="UPF0758_N"/>
</dbReference>
<evidence type="ECO:0000256" key="3">
    <source>
        <dbReference type="ARBA" id="ARBA00022801"/>
    </source>
</evidence>
<reference evidence="8" key="1">
    <citation type="journal article" date="2020" name="ISME J.">
        <title>Gammaproteobacteria mediating utilization of methyl-, sulfur- and petroleum organic compounds in deep ocean hydrothermal plumes.</title>
        <authorList>
            <person name="Zhou Z."/>
            <person name="Liu Y."/>
            <person name="Pan J."/>
            <person name="Cron B.R."/>
            <person name="Toner B.M."/>
            <person name="Anantharaman K."/>
            <person name="Breier J.A."/>
            <person name="Dick G.J."/>
            <person name="Li M."/>
        </authorList>
    </citation>
    <scope>NUCLEOTIDE SEQUENCE</scope>
    <source>
        <strain evidence="8">SZUA-1501</strain>
    </source>
</reference>
<accession>A0A9D0YQ34</accession>
<evidence type="ECO:0000256" key="5">
    <source>
        <dbReference type="ARBA" id="ARBA00023049"/>
    </source>
</evidence>
<evidence type="ECO:0000259" key="7">
    <source>
        <dbReference type="PROSITE" id="PS50249"/>
    </source>
</evidence>
<keyword evidence="4" id="KW-0862">Zinc</keyword>
<name>A0A9D0YQ34_AQUAO</name>
<dbReference type="PANTHER" id="PTHR30471">
    <property type="entry name" value="DNA REPAIR PROTEIN RADC"/>
    <property type="match status" value="1"/>
</dbReference>
<dbReference type="Pfam" id="PF20582">
    <property type="entry name" value="UPF0758_N"/>
    <property type="match status" value="1"/>
</dbReference>
<dbReference type="NCBIfam" id="NF000642">
    <property type="entry name" value="PRK00024.1"/>
    <property type="match status" value="1"/>
</dbReference>
<evidence type="ECO:0000313" key="8">
    <source>
        <dbReference type="EMBL" id="HIP98473.1"/>
    </source>
</evidence>
<dbReference type="PANTHER" id="PTHR30471:SF3">
    <property type="entry name" value="UPF0758 PROTEIN YEES-RELATED"/>
    <property type="match status" value="1"/>
</dbReference>
<dbReference type="GO" id="GO:0008237">
    <property type="term" value="F:metallopeptidase activity"/>
    <property type="evidence" value="ECO:0007669"/>
    <property type="project" value="UniProtKB-KW"/>
</dbReference>
<evidence type="ECO:0000256" key="4">
    <source>
        <dbReference type="ARBA" id="ARBA00022833"/>
    </source>
</evidence>
<keyword evidence="5" id="KW-0482">Metalloprotease</keyword>
<dbReference type="Gene3D" id="3.40.140.10">
    <property type="entry name" value="Cytidine Deaminase, domain 2"/>
    <property type="match status" value="1"/>
</dbReference>
<dbReference type="InterPro" id="IPR037518">
    <property type="entry name" value="MPN"/>
</dbReference>
<keyword evidence="3" id="KW-0378">Hydrolase</keyword>
<dbReference type="SUPFAM" id="SSF102712">
    <property type="entry name" value="JAB1/MPN domain"/>
    <property type="match status" value="1"/>
</dbReference>
<dbReference type="AlphaFoldDB" id="A0A9D0YQ34"/>
<protein>
    <submittedName>
        <fullName evidence="8">DNA repair protein RadC</fullName>
    </submittedName>
</protein>